<reference evidence="9" key="1">
    <citation type="submission" date="2022-02" db="EMBL/GenBank/DDBJ databases">
        <title>Crop Bioprotection Bacillus Genome Sequencing.</title>
        <authorList>
            <person name="Dunlap C."/>
        </authorList>
    </citation>
    <scope>NUCLEOTIDE SEQUENCE</scope>
    <source>
        <strain evidence="9">M18B4</strain>
    </source>
</reference>
<keyword evidence="2 8" id="KW-0645">Protease</keyword>
<proteinExistence type="inferred from homology"/>
<dbReference type="GO" id="GO:0006508">
    <property type="term" value="P:proteolysis"/>
    <property type="evidence" value="ECO:0007669"/>
    <property type="project" value="UniProtKB-KW"/>
</dbReference>
<evidence type="ECO:0000256" key="3">
    <source>
        <dbReference type="ARBA" id="ARBA00022763"/>
    </source>
</evidence>
<dbReference type="GO" id="GO:0008233">
    <property type="term" value="F:peptidase activity"/>
    <property type="evidence" value="ECO:0007669"/>
    <property type="project" value="UniProtKB-KW"/>
</dbReference>
<keyword evidence="6" id="KW-0238">DNA-binding</keyword>
<name>A0A9Q4DQU3_BACSC</name>
<keyword evidence="5" id="KW-0190">Covalent protein-DNA linkage</keyword>
<evidence type="ECO:0000256" key="4">
    <source>
        <dbReference type="ARBA" id="ARBA00022801"/>
    </source>
</evidence>
<evidence type="ECO:0000313" key="10">
    <source>
        <dbReference type="Proteomes" id="UP001070352"/>
    </source>
</evidence>
<dbReference type="InterPro" id="IPR036590">
    <property type="entry name" value="SRAP-like"/>
</dbReference>
<dbReference type="AlphaFoldDB" id="A0A9Q4DQU3"/>
<dbReference type="GO" id="GO:0003697">
    <property type="term" value="F:single-stranded DNA binding"/>
    <property type="evidence" value="ECO:0007669"/>
    <property type="project" value="InterPro"/>
</dbReference>
<dbReference type="Proteomes" id="UP001070352">
    <property type="component" value="Unassembled WGS sequence"/>
</dbReference>
<accession>A0A9Q4DQU3</accession>
<dbReference type="Gene3D" id="3.90.1680.10">
    <property type="entry name" value="SOS response associated peptidase-like"/>
    <property type="match status" value="1"/>
</dbReference>
<dbReference type="EC" id="3.4.-.-" evidence="8"/>
<sequence>MCGRFTLFSEFDDIIEQFNIDQFLPKDEYHPSYNIAPSQNILAIINDGSNNRLGKLRWGLIPPWAKDEKIGYKMINARAETLTEKPAFRRPLVSKRCIIPADSFYEWKRLDHKTKIPMRIKLKSSALFAFAGLYEKWKTHQGGPLYTCTIVTTTPNELMKDIHDRMPVILTHDQEKEWLNPLNTDPDDLQSLLMPYDADDMEAYQVSPLVNSPKNNSLELLDAQNRMQ</sequence>
<dbReference type="EMBL" id="JALANJ010000031">
    <property type="protein sequence ID" value="MCY8122379.1"/>
    <property type="molecule type" value="Genomic_DNA"/>
</dbReference>
<evidence type="ECO:0000256" key="5">
    <source>
        <dbReference type="ARBA" id="ARBA00023124"/>
    </source>
</evidence>
<dbReference type="PANTHER" id="PTHR13604">
    <property type="entry name" value="DC12-RELATED"/>
    <property type="match status" value="1"/>
</dbReference>
<evidence type="ECO:0000256" key="1">
    <source>
        <dbReference type="ARBA" id="ARBA00008136"/>
    </source>
</evidence>
<comment type="caution">
    <text evidence="9">The sequence shown here is derived from an EMBL/GenBank/DDBJ whole genome shotgun (WGS) entry which is preliminary data.</text>
</comment>
<evidence type="ECO:0000256" key="8">
    <source>
        <dbReference type="RuleBase" id="RU364100"/>
    </source>
</evidence>
<evidence type="ECO:0000313" key="9">
    <source>
        <dbReference type="EMBL" id="MCY8122379.1"/>
    </source>
</evidence>
<dbReference type="GO" id="GO:0106300">
    <property type="term" value="P:protein-DNA covalent cross-linking repair"/>
    <property type="evidence" value="ECO:0007669"/>
    <property type="project" value="InterPro"/>
</dbReference>
<gene>
    <name evidence="9" type="ORF">MOC45_17565</name>
</gene>
<evidence type="ECO:0000256" key="2">
    <source>
        <dbReference type="ARBA" id="ARBA00022670"/>
    </source>
</evidence>
<dbReference type="Pfam" id="PF02586">
    <property type="entry name" value="SRAP"/>
    <property type="match status" value="1"/>
</dbReference>
<evidence type="ECO:0000256" key="6">
    <source>
        <dbReference type="ARBA" id="ARBA00023125"/>
    </source>
</evidence>
<dbReference type="PANTHER" id="PTHR13604:SF0">
    <property type="entry name" value="ABASIC SITE PROCESSING PROTEIN HMCES"/>
    <property type="match status" value="1"/>
</dbReference>
<keyword evidence="3" id="KW-0227">DNA damage</keyword>
<comment type="similarity">
    <text evidence="1 8">Belongs to the SOS response-associated peptidase family.</text>
</comment>
<keyword evidence="7" id="KW-0456">Lyase</keyword>
<keyword evidence="4 8" id="KW-0378">Hydrolase</keyword>
<evidence type="ECO:0000256" key="7">
    <source>
        <dbReference type="ARBA" id="ARBA00023239"/>
    </source>
</evidence>
<organism evidence="9 10">
    <name type="scientific">Bacillus spizizenii</name>
    <name type="common">Bacillus subtilis subsp. spizizenii</name>
    <dbReference type="NCBI Taxonomy" id="96241"/>
    <lineage>
        <taxon>Bacteria</taxon>
        <taxon>Bacillati</taxon>
        <taxon>Bacillota</taxon>
        <taxon>Bacilli</taxon>
        <taxon>Bacillales</taxon>
        <taxon>Bacillaceae</taxon>
        <taxon>Bacillus</taxon>
    </lineage>
</organism>
<dbReference type="GO" id="GO:0016829">
    <property type="term" value="F:lyase activity"/>
    <property type="evidence" value="ECO:0007669"/>
    <property type="project" value="UniProtKB-KW"/>
</dbReference>
<protein>
    <recommendedName>
        <fullName evidence="8">Abasic site processing protein</fullName>
        <ecNumber evidence="8">3.4.-.-</ecNumber>
    </recommendedName>
</protein>
<dbReference type="InterPro" id="IPR003738">
    <property type="entry name" value="SRAP"/>
</dbReference>
<dbReference type="SUPFAM" id="SSF143081">
    <property type="entry name" value="BB1717-like"/>
    <property type="match status" value="1"/>
</dbReference>